<dbReference type="InterPro" id="IPR036047">
    <property type="entry name" value="F-box-like_dom_sf"/>
</dbReference>
<dbReference type="EMBL" id="GBEZ01026780">
    <property type="protein sequence ID" value="JAC60460.1"/>
    <property type="molecule type" value="Transcribed_RNA"/>
</dbReference>
<dbReference type="InterPro" id="IPR001810">
    <property type="entry name" value="F-box_dom"/>
</dbReference>
<protein>
    <recommendedName>
        <fullName evidence="2">F-box domain-containing protein</fullName>
    </recommendedName>
</protein>
<reference evidence="3" key="1">
    <citation type="submission" date="2014-05" db="EMBL/GenBank/DDBJ databases">
        <title>The transcriptome of the halophilic microalga Tetraselmis sp. GSL018 isolated from the Great Salt Lake, Utah.</title>
        <authorList>
            <person name="Jinkerson R.E."/>
            <person name="D'Adamo S."/>
            <person name="Posewitz M.C."/>
        </authorList>
    </citation>
    <scope>NUCLEOTIDE SEQUENCE</scope>
    <source>
        <strain evidence="3">GSL018</strain>
    </source>
</reference>
<feature type="non-terminal residue" evidence="3">
    <location>
        <position position="248"/>
    </location>
</feature>
<dbReference type="SMART" id="SM00256">
    <property type="entry name" value="FBOX"/>
    <property type="match status" value="1"/>
</dbReference>
<dbReference type="Pfam" id="PF12937">
    <property type="entry name" value="F-box-like"/>
    <property type="match status" value="1"/>
</dbReference>
<evidence type="ECO:0000313" key="3">
    <source>
        <dbReference type="EMBL" id="JAC60460.1"/>
    </source>
</evidence>
<accession>A0A061QPR8</accession>
<proteinExistence type="predicted"/>
<dbReference type="SUPFAM" id="SSF81383">
    <property type="entry name" value="F-box domain"/>
    <property type="match status" value="1"/>
</dbReference>
<feature type="region of interest" description="Disordered" evidence="1">
    <location>
        <begin position="150"/>
        <end position="173"/>
    </location>
</feature>
<sequence length="248" mass="27028">MSGLRFSIPGFLSWSPTDSEQVEKTLSCDTVLKTQTWEDDLNDLSEDEAGASEAPSGLNVPDTQQVETCRPWKRALPSEARSDSRDDAIGIGLLQLPDSVIFRILTYLPCADICQVMQTSHAARELASSEAVWAQAYACHRAALLRLPGSAAGGGGRGPPSGTLSARHRHGQHAVLEPTARGRGYCTPSLALARSMARACSIGQRFHGLRQAHDEVRCAMDACWSDPEAVQIGHMRRMVLKLTRFDWS</sequence>
<dbReference type="AlphaFoldDB" id="A0A061QPR8"/>
<gene>
    <name evidence="3" type="ORF">TSPGSL018_28927</name>
</gene>
<evidence type="ECO:0000256" key="1">
    <source>
        <dbReference type="SAM" id="MobiDB-lite"/>
    </source>
</evidence>
<dbReference type="Gene3D" id="1.20.1280.50">
    <property type="match status" value="1"/>
</dbReference>
<evidence type="ECO:0000259" key="2">
    <source>
        <dbReference type="PROSITE" id="PS50181"/>
    </source>
</evidence>
<name>A0A061QPR8_9CHLO</name>
<dbReference type="PROSITE" id="PS50181">
    <property type="entry name" value="FBOX"/>
    <property type="match status" value="1"/>
</dbReference>
<feature type="domain" description="F-box" evidence="2">
    <location>
        <begin position="90"/>
        <end position="136"/>
    </location>
</feature>
<organism evidence="3">
    <name type="scientific">Tetraselmis sp. GSL018</name>
    <dbReference type="NCBI Taxonomy" id="582737"/>
    <lineage>
        <taxon>Eukaryota</taxon>
        <taxon>Viridiplantae</taxon>
        <taxon>Chlorophyta</taxon>
        <taxon>core chlorophytes</taxon>
        <taxon>Chlorodendrophyceae</taxon>
        <taxon>Chlorodendrales</taxon>
        <taxon>Chlorodendraceae</taxon>
        <taxon>Tetraselmis</taxon>
    </lineage>
</organism>